<accession>A0A916SRP8</accession>
<keyword evidence="4" id="KW-1185">Reference proteome</keyword>
<reference evidence="3" key="2">
    <citation type="submission" date="2020-09" db="EMBL/GenBank/DDBJ databases">
        <authorList>
            <person name="Sun Q."/>
            <person name="Zhou Y."/>
        </authorList>
    </citation>
    <scope>NUCLEOTIDE SEQUENCE</scope>
    <source>
        <strain evidence="3">CGMCC 1.15322</strain>
    </source>
</reference>
<dbReference type="Proteomes" id="UP000620596">
    <property type="component" value="Unassembled WGS sequence"/>
</dbReference>
<dbReference type="Pfam" id="PF02470">
    <property type="entry name" value="MlaD"/>
    <property type="match status" value="1"/>
</dbReference>
<name>A0A916SRP8_9BURK</name>
<feature type="domain" description="Mce/MlaD" evidence="2">
    <location>
        <begin position="46"/>
        <end position="112"/>
    </location>
</feature>
<evidence type="ECO:0000313" key="4">
    <source>
        <dbReference type="Proteomes" id="UP000620596"/>
    </source>
</evidence>
<dbReference type="InterPro" id="IPR003399">
    <property type="entry name" value="Mce/MlaD"/>
</dbReference>
<dbReference type="PANTHER" id="PTHR36698">
    <property type="entry name" value="BLL5892 PROTEIN"/>
    <property type="match status" value="1"/>
</dbReference>
<evidence type="ECO:0000259" key="2">
    <source>
        <dbReference type="Pfam" id="PF02470"/>
    </source>
</evidence>
<dbReference type="PANTHER" id="PTHR36698:SF2">
    <property type="entry name" value="MCE_MLAD DOMAIN-CONTAINING PROTEIN"/>
    <property type="match status" value="1"/>
</dbReference>
<protein>
    <submittedName>
        <fullName evidence="3">Mammalian cell entry protein</fullName>
    </submittedName>
</protein>
<sequence length="317" mass="33077">MENKAHALAAGAFVLVVAALLAVLAVWLTRDNGERNLYELSTRETISGLQPQAQVRFRGVPVGKVEFIGFDHKAAGNVLIRISVDEGTPLTQSTFATLSSQGVTGLGFIQLEDDGPSTVALVVNDDDPPRIPLKPGLLDKLLSKSEVIMDQVEAASTKLNKLLGDANQEALISAVNNFSQAADSINKVVLKMDPVVAGLPKLSQEASATMKSFKTAADDVSKTATSVTATAERLNAKGGPIDKVAEGGAALAATVETFSAATLPRLGEVAEETARAMRQLRRTVNAVDDNPQSLIFGNGPPTPGPGEKGFTAPGGQP</sequence>
<dbReference type="RefSeq" id="WP_188710073.1">
    <property type="nucleotide sequence ID" value="NZ_BMIG01000020.1"/>
</dbReference>
<evidence type="ECO:0000256" key="1">
    <source>
        <dbReference type="SAM" id="MobiDB-lite"/>
    </source>
</evidence>
<proteinExistence type="predicted"/>
<reference evidence="3" key="1">
    <citation type="journal article" date="2014" name="Int. J. Syst. Evol. Microbiol.">
        <title>Complete genome sequence of Corynebacterium casei LMG S-19264T (=DSM 44701T), isolated from a smear-ripened cheese.</title>
        <authorList>
            <consortium name="US DOE Joint Genome Institute (JGI-PGF)"/>
            <person name="Walter F."/>
            <person name="Albersmeier A."/>
            <person name="Kalinowski J."/>
            <person name="Ruckert C."/>
        </authorList>
    </citation>
    <scope>NUCLEOTIDE SEQUENCE</scope>
    <source>
        <strain evidence="3">CGMCC 1.15322</strain>
    </source>
</reference>
<gene>
    <name evidence="3" type="ORF">GCM10011496_37450</name>
</gene>
<evidence type="ECO:0000313" key="3">
    <source>
        <dbReference type="EMBL" id="GGB13079.1"/>
    </source>
</evidence>
<dbReference type="EMBL" id="BMIG01000020">
    <property type="protein sequence ID" value="GGB13079.1"/>
    <property type="molecule type" value="Genomic_DNA"/>
</dbReference>
<organism evidence="3 4">
    <name type="scientific">Polaromonas eurypsychrophila</name>
    <dbReference type="NCBI Taxonomy" id="1614635"/>
    <lineage>
        <taxon>Bacteria</taxon>
        <taxon>Pseudomonadati</taxon>
        <taxon>Pseudomonadota</taxon>
        <taxon>Betaproteobacteria</taxon>
        <taxon>Burkholderiales</taxon>
        <taxon>Comamonadaceae</taxon>
        <taxon>Polaromonas</taxon>
    </lineage>
</organism>
<comment type="caution">
    <text evidence="3">The sequence shown here is derived from an EMBL/GenBank/DDBJ whole genome shotgun (WGS) entry which is preliminary data.</text>
</comment>
<dbReference type="AlphaFoldDB" id="A0A916SRP8"/>
<feature type="region of interest" description="Disordered" evidence="1">
    <location>
        <begin position="288"/>
        <end position="317"/>
    </location>
</feature>